<proteinExistence type="predicted"/>
<evidence type="ECO:0008006" key="3">
    <source>
        <dbReference type="Google" id="ProtNLM"/>
    </source>
</evidence>
<gene>
    <name evidence="1" type="ORF">VitviT2T_020327</name>
</gene>
<evidence type="ECO:0000313" key="2">
    <source>
        <dbReference type="Proteomes" id="UP001227230"/>
    </source>
</evidence>
<sequence>MMSACLLFAQRALVTRNFDTHPHLRVVGEEIVKKCKGLPLAAKALGGMLRKLNHDAWEDILKSKIWDLPEENNTILPALKLSYHRLPFHLKRCFVYCSIFPKNYHFKVDE</sequence>
<name>A0ABY9D5R4_VITVI</name>
<dbReference type="InterPro" id="IPR042197">
    <property type="entry name" value="Apaf_helical"/>
</dbReference>
<dbReference type="EMBL" id="CP126660">
    <property type="protein sequence ID" value="WKA02102.1"/>
    <property type="molecule type" value="Genomic_DNA"/>
</dbReference>
<dbReference type="Gene3D" id="1.10.8.430">
    <property type="entry name" value="Helical domain of apoptotic protease-activating factors"/>
    <property type="match status" value="1"/>
</dbReference>
<dbReference type="PANTHER" id="PTHR23155">
    <property type="entry name" value="DISEASE RESISTANCE PROTEIN RP"/>
    <property type="match status" value="1"/>
</dbReference>
<dbReference type="InterPro" id="IPR027417">
    <property type="entry name" value="P-loop_NTPase"/>
</dbReference>
<dbReference type="Proteomes" id="UP001227230">
    <property type="component" value="Chromosome 13"/>
</dbReference>
<evidence type="ECO:0000313" key="1">
    <source>
        <dbReference type="EMBL" id="WKA02102.1"/>
    </source>
</evidence>
<accession>A0ABY9D5R4</accession>
<keyword evidence="2" id="KW-1185">Reference proteome</keyword>
<dbReference type="SUPFAM" id="SSF52540">
    <property type="entry name" value="P-loop containing nucleoside triphosphate hydrolases"/>
    <property type="match status" value="1"/>
</dbReference>
<dbReference type="PANTHER" id="PTHR23155:SF1221">
    <property type="entry name" value="OS11G0481150 PROTEIN"/>
    <property type="match status" value="1"/>
</dbReference>
<dbReference type="InterPro" id="IPR044974">
    <property type="entry name" value="Disease_R_plants"/>
</dbReference>
<organism evidence="1 2">
    <name type="scientific">Vitis vinifera</name>
    <name type="common">Grape</name>
    <dbReference type="NCBI Taxonomy" id="29760"/>
    <lineage>
        <taxon>Eukaryota</taxon>
        <taxon>Viridiplantae</taxon>
        <taxon>Streptophyta</taxon>
        <taxon>Embryophyta</taxon>
        <taxon>Tracheophyta</taxon>
        <taxon>Spermatophyta</taxon>
        <taxon>Magnoliopsida</taxon>
        <taxon>eudicotyledons</taxon>
        <taxon>Gunneridae</taxon>
        <taxon>Pentapetalae</taxon>
        <taxon>rosids</taxon>
        <taxon>Vitales</taxon>
        <taxon>Vitaceae</taxon>
        <taxon>Viteae</taxon>
        <taxon>Vitis</taxon>
    </lineage>
</organism>
<protein>
    <recommendedName>
        <fullName evidence="3">NB-ARC domain-containing protein</fullName>
    </recommendedName>
</protein>
<reference evidence="1 2" key="1">
    <citation type="journal article" date="2023" name="Hortic Res">
        <title>The complete reference genome for grapevine (Vitis vinifera L.) genetics and breeding.</title>
        <authorList>
            <person name="Shi X."/>
            <person name="Cao S."/>
            <person name="Wang X."/>
            <person name="Huang S."/>
            <person name="Wang Y."/>
            <person name="Liu Z."/>
            <person name="Liu W."/>
            <person name="Leng X."/>
            <person name="Peng Y."/>
            <person name="Wang N."/>
            <person name="Wang Y."/>
            <person name="Ma Z."/>
            <person name="Xu X."/>
            <person name="Zhang F."/>
            <person name="Xue H."/>
            <person name="Zhong H."/>
            <person name="Wang Y."/>
            <person name="Zhang K."/>
            <person name="Velt A."/>
            <person name="Avia K."/>
            <person name="Holtgrawe D."/>
            <person name="Grimplet J."/>
            <person name="Matus J.T."/>
            <person name="Ware D."/>
            <person name="Wu X."/>
            <person name="Wang H."/>
            <person name="Liu C."/>
            <person name="Fang Y."/>
            <person name="Rustenholz C."/>
            <person name="Cheng Z."/>
            <person name="Xiao H."/>
            <person name="Zhou Y."/>
        </authorList>
    </citation>
    <scope>NUCLEOTIDE SEQUENCE [LARGE SCALE GENOMIC DNA]</scope>
    <source>
        <strain evidence="2">cv. Pinot noir / PN40024</strain>
        <tissue evidence="1">Leaf</tissue>
    </source>
</reference>